<evidence type="ECO:0000256" key="1">
    <source>
        <dbReference type="ARBA" id="ARBA00022468"/>
    </source>
</evidence>
<dbReference type="InterPro" id="IPR000331">
    <property type="entry name" value="Rap/Ran_GAP_dom"/>
</dbReference>
<dbReference type="Pfam" id="PF11864">
    <property type="entry name" value="DUF3384"/>
    <property type="match status" value="1"/>
</dbReference>
<dbReference type="Gene3D" id="3.40.50.11210">
    <property type="entry name" value="Rap/Ran-GAP"/>
    <property type="match status" value="1"/>
</dbReference>
<name>A0A367XT55_9ASCO</name>
<feature type="domain" description="Rap-GAP" evidence="2">
    <location>
        <begin position="1200"/>
        <end position="1453"/>
    </location>
</feature>
<dbReference type="Pfam" id="PF03542">
    <property type="entry name" value="Tuberin"/>
    <property type="match status" value="1"/>
</dbReference>
<dbReference type="GO" id="GO:0032007">
    <property type="term" value="P:negative regulation of TOR signaling"/>
    <property type="evidence" value="ECO:0007669"/>
    <property type="project" value="TreeGrafter"/>
</dbReference>
<dbReference type="GO" id="GO:0033596">
    <property type="term" value="C:TSC1-TSC2 complex"/>
    <property type="evidence" value="ECO:0007669"/>
    <property type="project" value="TreeGrafter"/>
</dbReference>
<dbReference type="InterPro" id="IPR024584">
    <property type="entry name" value="Tuberin_N"/>
</dbReference>
<gene>
    <name evidence="3" type="primary">tsc2</name>
    <name evidence="3" type="ORF">Cantr_05897</name>
</gene>
<protein>
    <submittedName>
        <fullName evidence="3">Tuberous sclerosis 2</fullName>
    </submittedName>
</protein>
<dbReference type="InterPro" id="IPR035974">
    <property type="entry name" value="Rap/Ran-GAP_sf"/>
</dbReference>
<evidence type="ECO:0000259" key="2">
    <source>
        <dbReference type="PROSITE" id="PS50085"/>
    </source>
</evidence>
<dbReference type="SUPFAM" id="SSF48371">
    <property type="entry name" value="ARM repeat"/>
    <property type="match status" value="1"/>
</dbReference>
<reference evidence="3 4" key="1">
    <citation type="submission" date="2018-06" db="EMBL/GenBank/DDBJ databases">
        <title>Whole genome sequencing of Candida tropicalis (genome annotated by CSBL at Korea University).</title>
        <authorList>
            <person name="Ahn J."/>
        </authorList>
    </citation>
    <scope>NUCLEOTIDE SEQUENCE [LARGE SCALE GENOMIC DNA]</scope>
    <source>
        <strain evidence="3 4">ATCC 20962</strain>
    </source>
</reference>
<dbReference type="PROSITE" id="PS50085">
    <property type="entry name" value="RAPGAP"/>
    <property type="match status" value="1"/>
</dbReference>
<sequence>MSTYHPSFVSSNAGGGSGVGSGSGGGGGLGSVFKSITKTFKTSSSRNVPVTINPTVVGGGQELQHTIQQLETTTSNSTRLAALNKLTDSIYRYLISSVPEIWYLVHHYCEYNSAKYSRDVRRAALRLLTACIKKDENSGIGSRVRYFNDINMYCMFEGSSRIDPDYDLFLEALIALTNDGRDIHDFVIYEDRSNLNMFLENSLSVMIESLSGYGYESDEKIEELRAKDRNFRNILGIIEFTTNCIKFNYATFNETMLVWIIKKLIDTESKNKQILVAVIECFNSVLIYGRAPIDCVPDTLRFLTIIYGSSIDTELNSLVWKCANNIYVEDSFQIVIMSLCDNIANPDLNPYKVESSEGIKMMYACIGSIRLLRQFQARAVSQKHNLLEMALFDILRAYKVALSSGISQINNEILDCFDKLLAKEAYPDNFGVAFTGSMDKVFPFHLWYSTNSIYDLLNLLQVSNDQERGRLQSICLSLQSLYESQELPTPKDKLIDFFTNFMEYLPLATIIFVLQYYDDEKMCSLLNPFWKENSMKILSHFYFNKDADVTVRVRCLQVILNSYTTSLAIFNDEDVKYEIIIEILKRSLAETNEEVLHYLVDKLFGEILLKCPGSVFNQLSSIVVPLFQDTPEKSTQTLALDAPTMARSFISSANNTSTAHDEPNTEIQESIAKLFCTTLVKSPPRRAQECYDTLIQIANLSKANSGVLLIIAKCFVRIRTTTENFIYFTEPSDMGGLAAAFKRDNSSVHSGQWSYPETVDYLPQQHFNTPNRRLLLQVDSEENESDKSYIDIQKWLQLALYIMENFVEWEVYSYVCAHFVGQLSNMQLFYHCDAEISKLRAVLCDQLALKLPASLKFPKDSDLTRADLQVVFVRSFSSFIGYHEKFTKSDQDHIINSLLIGAGSWEKTAIPCINILTVCCYESPLSIMKFLNSILTKLQTKITSVNSAAHTLEFLIALAEVPKLTTNFTVEDFKQGFGIAFKYIQYAKDLEKRKIQSLSSSSSSTSPKQLLIQAHGVDAEVEQAPLTQQQEITPAMTQYILMLSYDVVASWFVTLKLNDRKVLLGFVIKNLKLCNENSEELDDFTIGLLDLITRFTSTDMPLEMGYNATKKFNNAISVGKWMVDNSVVSIETDSVRGNTEVLIRKPTGVYKFNISLDHPAILKNTSPMVLPTYFLLQLIESNAKSQPEPIPDDTDTNRAISVLDRIPSVEFHKVGIVYIGKNQSSENEVFSNRIGSPDYQKFLLEIGDLLVLKGCRNVYTGGLDTENNMDGEFTRYWRGKFTQMIFHVVTMMNNEQQPCQEGMSDIEAQRLIDLKKRHIGNNYVNIFFDESGNDFNFNLIKSQFNFLSIVISPHTISHDYTITSPSPTSTAFKKSHTTSSKFFKVKTYRRGGIPSLFGTSHYKLISETELPTFIRTTAILANIFANTWHGGRLVWEQRVKQLKLIASYSKKNT</sequence>
<evidence type="ECO:0000313" key="3">
    <source>
        <dbReference type="EMBL" id="RCK56420.1"/>
    </source>
</evidence>
<dbReference type="GO" id="GO:0005096">
    <property type="term" value="F:GTPase activator activity"/>
    <property type="evidence" value="ECO:0007669"/>
    <property type="project" value="UniProtKB-KW"/>
</dbReference>
<dbReference type="SUPFAM" id="SSF111347">
    <property type="entry name" value="Rap/Ran-GAP"/>
    <property type="match status" value="1"/>
</dbReference>
<dbReference type="GO" id="GO:0005634">
    <property type="term" value="C:nucleus"/>
    <property type="evidence" value="ECO:0007669"/>
    <property type="project" value="InterPro"/>
</dbReference>
<dbReference type="InterPro" id="IPR018515">
    <property type="entry name" value="Tuberin-type_domain"/>
</dbReference>
<evidence type="ECO:0000313" key="4">
    <source>
        <dbReference type="Proteomes" id="UP000253472"/>
    </source>
</evidence>
<dbReference type="InterPro" id="IPR027107">
    <property type="entry name" value="Tuberin/Ral-act_asu"/>
</dbReference>
<dbReference type="Pfam" id="PF02145">
    <property type="entry name" value="Rap_GAP"/>
    <property type="match status" value="1"/>
</dbReference>
<dbReference type="EMBL" id="QLNQ01000029">
    <property type="protein sequence ID" value="RCK56420.1"/>
    <property type="molecule type" value="Genomic_DNA"/>
</dbReference>
<dbReference type="InterPro" id="IPR016024">
    <property type="entry name" value="ARM-type_fold"/>
</dbReference>
<keyword evidence="4" id="KW-1185">Reference proteome</keyword>
<dbReference type="Proteomes" id="UP000253472">
    <property type="component" value="Unassembled WGS sequence"/>
</dbReference>
<proteinExistence type="predicted"/>
<dbReference type="PANTHER" id="PTHR10063">
    <property type="entry name" value="TUBERIN"/>
    <property type="match status" value="1"/>
</dbReference>
<dbReference type="STRING" id="5486.A0A367XT55"/>
<accession>A0A367XT55</accession>
<organism evidence="3 4">
    <name type="scientific">Candida viswanathii</name>
    <dbReference type="NCBI Taxonomy" id="5486"/>
    <lineage>
        <taxon>Eukaryota</taxon>
        <taxon>Fungi</taxon>
        <taxon>Dikarya</taxon>
        <taxon>Ascomycota</taxon>
        <taxon>Saccharomycotina</taxon>
        <taxon>Pichiomycetes</taxon>
        <taxon>Debaryomycetaceae</taxon>
        <taxon>Candida/Lodderomyces clade</taxon>
        <taxon>Candida</taxon>
    </lineage>
</organism>
<comment type="caution">
    <text evidence="3">The sequence shown here is derived from an EMBL/GenBank/DDBJ whole genome shotgun (WGS) entry which is preliminary data.</text>
</comment>
<keyword evidence="1" id="KW-0343">GTPase activation</keyword>
<dbReference type="GO" id="GO:0051056">
    <property type="term" value="P:regulation of small GTPase mediated signal transduction"/>
    <property type="evidence" value="ECO:0007669"/>
    <property type="project" value="InterPro"/>
</dbReference>
<dbReference type="OrthoDB" id="19311at2759"/>
<dbReference type="PANTHER" id="PTHR10063:SF0">
    <property type="entry name" value="TUBERIN"/>
    <property type="match status" value="1"/>
</dbReference>
<dbReference type="FunFam" id="3.40.50.11210:FF:000007">
    <property type="entry name" value="Tuberous sclerosis 2"/>
    <property type="match status" value="1"/>
</dbReference>